<dbReference type="OrthoDB" id="2013972at2759"/>
<proteinExistence type="inferred from homology"/>
<organism evidence="3 4">
    <name type="scientific">Lomentospora prolificans</name>
    <dbReference type="NCBI Taxonomy" id="41688"/>
    <lineage>
        <taxon>Eukaryota</taxon>
        <taxon>Fungi</taxon>
        <taxon>Dikarya</taxon>
        <taxon>Ascomycota</taxon>
        <taxon>Pezizomycotina</taxon>
        <taxon>Sordariomycetes</taxon>
        <taxon>Hypocreomycetidae</taxon>
        <taxon>Microascales</taxon>
        <taxon>Microascaceae</taxon>
        <taxon>Lomentospora</taxon>
    </lineage>
</organism>
<comment type="caution">
    <text evidence="3">The sequence shown here is derived from an EMBL/GenBank/DDBJ whole genome shotgun (WGS) entry which is preliminary data.</text>
</comment>
<evidence type="ECO:0000256" key="1">
    <source>
        <dbReference type="ARBA" id="ARBA00038158"/>
    </source>
</evidence>
<name>A0A2N3N0L1_9PEZI</name>
<evidence type="ECO:0000313" key="3">
    <source>
        <dbReference type="EMBL" id="PKS05964.1"/>
    </source>
</evidence>
<dbReference type="PANTHER" id="PTHR43591:SF24">
    <property type="entry name" value="2-METHOXY-6-POLYPRENYL-1,4-BENZOQUINOL METHYLASE, MITOCHONDRIAL"/>
    <property type="match status" value="1"/>
</dbReference>
<dbReference type="VEuPathDB" id="FungiDB:jhhlp_007797"/>
<dbReference type="Pfam" id="PF13489">
    <property type="entry name" value="Methyltransf_23"/>
    <property type="match status" value="1"/>
</dbReference>
<keyword evidence="4" id="KW-1185">Reference proteome</keyword>
<sequence length="349" mass="38727">MPNRSHADDVEIVAEDIDPGSESGYEQDEEASSASITSSILDFKTENGRRYHALSAGKYALPNDEVQSPSQKSPWLLGRFRLTSTACLGTDLQHYVWLITLGGKMALCPKEGGATRVLDIGTGTGIWAVDYADAHPEATVIGVDLSPIQPAFVPPNCKFEIDDLEQDWTWSQPFDFIFCRMMLGSFSDFPNVVKTAFENLEPGGYLEVQDMGLFAQSDDGSLSPSSPLLSWAHHIHDAAAAARRPVFPIDQYRKYLADAGFVDIVEVRRKWPTNQWPRDKRFKELGALTYGNIGAGLEGLSIAHFTRGLGWTKEETLMMCANVRAELRNLRVHAYWPAIVVYGRKPGKV</sequence>
<evidence type="ECO:0000256" key="2">
    <source>
        <dbReference type="SAM" id="MobiDB-lite"/>
    </source>
</evidence>
<feature type="compositionally biased region" description="Acidic residues" evidence="2">
    <location>
        <begin position="10"/>
        <end position="31"/>
    </location>
</feature>
<evidence type="ECO:0008006" key="5">
    <source>
        <dbReference type="Google" id="ProtNLM"/>
    </source>
</evidence>
<accession>A0A2N3N0L1</accession>
<dbReference type="AlphaFoldDB" id="A0A2N3N0L1"/>
<feature type="region of interest" description="Disordered" evidence="2">
    <location>
        <begin position="1"/>
        <end position="37"/>
    </location>
</feature>
<comment type="similarity">
    <text evidence="1">Belongs to the methyltransferase superfamily. LaeA methyltransferase family.</text>
</comment>
<gene>
    <name evidence="3" type="ORF">jhhlp_007797</name>
</gene>
<dbReference type="STRING" id="41688.A0A2N3N0L1"/>
<dbReference type="EMBL" id="NLAX01001139">
    <property type="protein sequence ID" value="PKS05964.1"/>
    <property type="molecule type" value="Genomic_DNA"/>
</dbReference>
<dbReference type="Gene3D" id="3.40.50.150">
    <property type="entry name" value="Vaccinia Virus protein VP39"/>
    <property type="match status" value="1"/>
</dbReference>
<protein>
    <recommendedName>
        <fullName evidence="5">Methyltransferase domain-containing protein</fullName>
    </recommendedName>
</protein>
<dbReference type="PANTHER" id="PTHR43591">
    <property type="entry name" value="METHYLTRANSFERASE"/>
    <property type="match status" value="1"/>
</dbReference>
<dbReference type="CDD" id="cd02440">
    <property type="entry name" value="AdoMet_MTases"/>
    <property type="match status" value="1"/>
</dbReference>
<reference evidence="3 4" key="1">
    <citation type="journal article" date="2017" name="G3 (Bethesda)">
        <title>First Draft Genome Sequence of the Pathogenic Fungus Lomentospora prolificans (Formerly Scedosporium prolificans).</title>
        <authorList>
            <person name="Luo R."/>
            <person name="Zimin A."/>
            <person name="Workman R."/>
            <person name="Fan Y."/>
            <person name="Pertea G."/>
            <person name="Grossman N."/>
            <person name="Wear M.P."/>
            <person name="Jia B."/>
            <person name="Miller H."/>
            <person name="Casadevall A."/>
            <person name="Timp W."/>
            <person name="Zhang S.X."/>
            <person name="Salzberg S.L."/>
        </authorList>
    </citation>
    <scope>NUCLEOTIDE SEQUENCE [LARGE SCALE GENOMIC DNA]</scope>
    <source>
        <strain evidence="3 4">JHH-5317</strain>
    </source>
</reference>
<dbReference type="GO" id="GO:0008168">
    <property type="term" value="F:methyltransferase activity"/>
    <property type="evidence" value="ECO:0007669"/>
    <property type="project" value="TreeGrafter"/>
</dbReference>
<dbReference type="Proteomes" id="UP000233524">
    <property type="component" value="Unassembled WGS sequence"/>
</dbReference>
<dbReference type="InParanoid" id="A0A2N3N0L1"/>
<evidence type="ECO:0000313" key="4">
    <source>
        <dbReference type="Proteomes" id="UP000233524"/>
    </source>
</evidence>
<dbReference type="InterPro" id="IPR029063">
    <property type="entry name" value="SAM-dependent_MTases_sf"/>
</dbReference>
<dbReference type="SUPFAM" id="SSF53335">
    <property type="entry name" value="S-adenosyl-L-methionine-dependent methyltransferases"/>
    <property type="match status" value="1"/>
</dbReference>